<sequence>MLRRLQQLLFFLLALFVVYLLVVRLLITWVQYAPNQFFSYIEKLNDAQIQVERIDVEQNWLGLKFDIRQLRYRDADVTAALQEAKGDFNIFSPFIYDVSYGQKLQVTGLKLAFSDTALNQPGAQPRSFQLDSLNIPFSKLWRAMTLKDIVFDVPVENDTSGQVAIENFQTYRGLKWSFGGVASLVSPQGDVSRMQMKGDFATDSWGRLAEGEMNTNLLTPLILESLYQMMPQAWSKKLPTGELLGDLKLQMRRGQLSKLNVTTSAQDLVWPQNDELLPKSIGLALNWTAENQFKGDALENWRFEVERIRLGRRYVQSVSPIFVSLSDNRTLTFEAQKLNFQVVKPLFNVLMANLNYEGFGDNLEALELQNVNGSVDLNKLALSSLTLQVPSLDLPENENLPGLALKNLFVEKRGEDVWLKTDFPIEWTISMVHDKPIQMQLPKGFHFQFLDGLKGWSVPKADFTLDGMPVRVTAKGDFEGQVDGRVDIEPKQLSFVKQYLPYKLMTPDLEKWLKTALVSGDQVSANLVVKGDLNDFPFKDGQGIFKATGVVHNTVLKFQPDWPAVEKFTAHLMFTPYDLRISADKAMLQNAEARNVVVDINHLDTKNIAVQIAGQAEASATDAKRFVLSSPLAKMVGIDDFLKEDVKMAGRVSVSLPKIWIPVHGYAKQEETVDGTIQFHGVEATLFDRFTFKKLTGPLAFTEKSVDSKGMTAEFGNGPANLQVNTQQKVARIKASGEAHYQEALYSGDLPWQVEIAIPFEDGKFPNVNARLDLSTMKSALPAPFSEVALADGGQRPKTLEAQLTLQDKKQLAISASVDSFLTLKGLYSTQDSVLQRLAIAFNESPLALKKDGWRVNGHFNRLDVAGWQQAWPKIKQAWFPEDGGGEKVSGEVKNETTHWLPSAIRFKTVDVSDYHLKDVTVSWESVAGSPYVRSQIHNQNMDMVINQTAPNDYSVALDKLKLKVDAKAPEETRVEAPCPKSEIKSQENTKITFQGKNIQINDRYLARADFVLLDNASEMLVNDIVVQPTQLKEPFKGTFRYDKAENKSFLKASIDSRNAEALVEFIGVRKGFKGDKAWIEANLQWPGNYPCFSRARLTGDLAFEFKDGVIKDAEPGLARILGLLSFESLARRLKLNIQDVTDAGLAYDDIKGKGTFNQGTFALRELNLKAPAAKAQVTGEIDLVKNELDLSARITPAVGSTLPAIAAISGVATPLAGLAAYALMKIVPIVNEDLVTYRYEVTGTFQDPKIKDKGLNLEPLNLEQPSKGKTNSILDME</sequence>
<dbReference type="Proteomes" id="UP000285478">
    <property type="component" value="Chromosome"/>
</dbReference>
<organism evidence="2 3">
    <name type="scientific">Hydrogenovibrio thermophilus</name>
    <dbReference type="NCBI Taxonomy" id="265883"/>
    <lineage>
        <taxon>Bacteria</taxon>
        <taxon>Pseudomonadati</taxon>
        <taxon>Pseudomonadota</taxon>
        <taxon>Gammaproteobacteria</taxon>
        <taxon>Thiotrichales</taxon>
        <taxon>Piscirickettsiaceae</taxon>
        <taxon>Hydrogenovibrio</taxon>
    </lineage>
</organism>
<keyword evidence="3" id="KW-1185">Reference proteome</keyword>
<dbReference type="Pfam" id="PF13116">
    <property type="entry name" value="YhdP"/>
    <property type="match status" value="1"/>
</dbReference>
<dbReference type="RefSeq" id="WP_128385041.1">
    <property type="nucleotide sequence ID" value="NZ_CP035033.1"/>
</dbReference>
<proteinExistence type="predicted"/>
<accession>A0A410H3Z8</accession>
<protein>
    <recommendedName>
        <fullName evidence="1">YhdP central domain-containing protein</fullName>
    </recommendedName>
</protein>
<evidence type="ECO:0000313" key="2">
    <source>
        <dbReference type="EMBL" id="QAB15626.1"/>
    </source>
</evidence>
<dbReference type="PANTHER" id="PTHR38690:SF1">
    <property type="entry name" value="PROTEASE"/>
    <property type="match status" value="1"/>
</dbReference>
<feature type="domain" description="YhdP central" evidence="1">
    <location>
        <begin position="3"/>
        <end position="1251"/>
    </location>
</feature>
<evidence type="ECO:0000259" key="1">
    <source>
        <dbReference type="Pfam" id="PF13116"/>
    </source>
</evidence>
<dbReference type="InterPro" id="IPR011836">
    <property type="entry name" value="YhdP"/>
</dbReference>
<reference evidence="2 3" key="1">
    <citation type="journal article" date="2018" name="Environ. Microbiol.">
        <title>Genomes of ubiquitous marine and hypersaline Hydrogenovibrio, Thiomicrorhabdus and Thiomicrospira spp. encode a diversity of mechanisms to sustain chemolithoautotrophy in heterogeneous environments.</title>
        <authorList>
            <person name="Scott K.M."/>
            <person name="Williams J."/>
            <person name="Porter C.M.B."/>
            <person name="Russel S."/>
            <person name="Harmer T.L."/>
            <person name="Paul J.H."/>
            <person name="Antonen K.M."/>
            <person name="Bridges M.K."/>
            <person name="Camper G.J."/>
            <person name="Campla C.K."/>
            <person name="Casella L.G."/>
            <person name="Chase E."/>
            <person name="Conrad J.W."/>
            <person name="Cruz M.C."/>
            <person name="Dunlap D.S."/>
            <person name="Duran L."/>
            <person name="Fahsbender E.M."/>
            <person name="Goldsmith D.B."/>
            <person name="Keeley R.F."/>
            <person name="Kondoff M.R."/>
            <person name="Kussy B.I."/>
            <person name="Lane M.K."/>
            <person name="Lawler S."/>
            <person name="Leigh B.A."/>
            <person name="Lewis C."/>
            <person name="Lostal L.M."/>
            <person name="Marking D."/>
            <person name="Mancera P.A."/>
            <person name="McClenthan E.C."/>
            <person name="McIntyre E.A."/>
            <person name="Mine J.A."/>
            <person name="Modi S."/>
            <person name="Moore B.D."/>
            <person name="Morgan W.A."/>
            <person name="Nelson K.M."/>
            <person name="Nguyen K.N."/>
            <person name="Ogburn N."/>
            <person name="Parrino D.G."/>
            <person name="Pedapudi A.D."/>
            <person name="Pelham R.P."/>
            <person name="Preece A.M."/>
            <person name="Rampersad E.A."/>
            <person name="Richardson J.C."/>
            <person name="Rodgers C.M."/>
            <person name="Schaffer B.L."/>
            <person name="Sheridan N.E."/>
            <person name="Solone M.R."/>
            <person name="Staley Z.R."/>
            <person name="Tabuchi M."/>
            <person name="Waide R.J."/>
            <person name="Wanjugi P.W."/>
            <person name="Young S."/>
            <person name="Clum A."/>
            <person name="Daum C."/>
            <person name="Huntemann M."/>
            <person name="Ivanova N."/>
            <person name="Kyrpides N."/>
            <person name="Mikhailova N."/>
            <person name="Palaniappan K."/>
            <person name="Pillay M."/>
            <person name="Reddy T.B.K."/>
            <person name="Shapiro N."/>
            <person name="Stamatis D."/>
            <person name="Varghese N."/>
            <person name="Woyke T."/>
            <person name="Boden R."/>
            <person name="Freyermuth S.K."/>
            <person name="Kerfeld C.A."/>
        </authorList>
    </citation>
    <scope>NUCLEOTIDE SEQUENCE [LARGE SCALE GENOMIC DNA]</scope>
    <source>
        <strain evidence="2 3">JR-2</strain>
    </source>
</reference>
<gene>
    <name evidence="2" type="ORF">EPV75_08090</name>
</gene>
<dbReference type="AlphaFoldDB" id="A0A410H3Z8"/>
<name>A0A410H3Z8_9GAMM</name>
<dbReference type="InterPro" id="IPR025263">
    <property type="entry name" value="YhdP_central"/>
</dbReference>
<dbReference type="EMBL" id="CP035033">
    <property type="protein sequence ID" value="QAB15626.1"/>
    <property type="molecule type" value="Genomic_DNA"/>
</dbReference>
<dbReference type="KEGG" id="htr:EPV75_08090"/>
<evidence type="ECO:0000313" key="3">
    <source>
        <dbReference type="Proteomes" id="UP000285478"/>
    </source>
</evidence>
<dbReference type="PANTHER" id="PTHR38690">
    <property type="entry name" value="PROTEASE-RELATED"/>
    <property type="match status" value="1"/>
</dbReference>